<evidence type="ECO:0000256" key="2">
    <source>
        <dbReference type="ARBA" id="ARBA00005464"/>
    </source>
</evidence>
<dbReference type="PANTHER" id="PTHR30560">
    <property type="entry name" value="TRIGGER FACTOR CHAPERONE AND PEPTIDYL-PROLYL CIS/TRANS ISOMERASE"/>
    <property type="match status" value="1"/>
</dbReference>
<keyword evidence="12" id="KW-0963">Cytoplasm</keyword>
<dbReference type="SUPFAM" id="SSF109998">
    <property type="entry name" value="Triger factor/SurA peptide-binding domain-like"/>
    <property type="match status" value="1"/>
</dbReference>
<comment type="subcellular location">
    <subcellularLocation>
        <location evidence="12">Cytoplasm</location>
    </subcellularLocation>
    <text evidence="12">About half TF is bound to the ribosome near the polypeptide exit tunnel while the other half is free in the cytoplasm.</text>
</comment>
<evidence type="ECO:0000256" key="12">
    <source>
        <dbReference type="HAMAP-Rule" id="MF_00303"/>
    </source>
</evidence>
<evidence type="ECO:0000256" key="15">
    <source>
        <dbReference type="SAM" id="Coils"/>
    </source>
</evidence>
<evidence type="ECO:0000256" key="1">
    <source>
        <dbReference type="ARBA" id="ARBA00000971"/>
    </source>
</evidence>
<comment type="function">
    <text evidence="10 12">Involved in protein export. Acts as a chaperone by maintaining the newly synthesized protein in an open conformation. Functions as a peptidyl-prolyl cis-trans isomerase.</text>
</comment>
<dbReference type="GO" id="GO:0005737">
    <property type="term" value="C:cytoplasm"/>
    <property type="evidence" value="ECO:0007669"/>
    <property type="project" value="UniProtKB-SubCell"/>
</dbReference>
<evidence type="ECO:0000256" key="3">
    <source>
        <dbReference type="ARBA" id="ARBA00013194"/>
    </source>
</evidence>
<dbReference type="HAMAP" id="MF_00303">
    <property type="entry name" value="Trigger_factor_Tig"/>
    <property type="match status" value="1"/>
</dbReference>
<dbReference type="SUPFAM" id="SSF54534">
    <property type="entry name" value="FKBP-like"/>
    <property type="match status" value="1"/>
</dbReference>
<dbReference type="GO" id="GO:0044183">
    <property type="term" value="F:protein folding chaperone"/>
    <property type="evidence" value="ECO:0007669"/>
    <property type="project" value="TreeGrafter"/>
</dbReference>
<dbReference type="PROSITE" id="PS50059">
    <property type="entry name" value="FKBP_PPIASE"/>
    <property type="match status" value="1"/>
</dbReference>
<protein>
    <recommendedName>
        <fullName evidence="4 12">Trigger factor</fullName>
        <shortName evidence="12">TF</shortName>
        <ecNumber evidence="3 12">5.2.1.8</ecNumber>
    </recommendedName>
    <alternativeName>
        <fullName evidence="11 12">PPIase</fullName>
    </alternativeName>
</protein>
<dbReference type="OrthoDB" id="9767721at2"/>
<keyword evidence="6 12" id="KW-0697">Rotamase</keyword>
<dbReference type="InterPro" id="IPR005215">
    <property type="entry name" value="Trig_fac"/>
</dbReference>
<evidence type="ECO:0000256" key="4">
    <source>
        <dbReference type="ARBA" id="ARBA00016902"/>
    </source>
</evidence>
<comment type="domain">
    <text evidence="12">Consists of 3 domains; the N-terminus binds the ribosome, the middle domain has PPIase activity, while the C-terminus has intrinsic chaperone activity on its own.</text>
</comment>
<evidence type="ECO:0000256" key="8">
    <source>
        <dbReference type="ARBA" id="ARBA00023235"/>
    </source>
</evidence>
<dbReference type="Gene3D" id="3.10.50.40">
    <property type="match status" value="1"/>
</dbReference>
<dbReference type="InterPro" id="IPR008880">
    <property type="entry name" value="Trigger_fac_C"/>
</dbReference>
<evidence type="ECO:0000256" key="13">
    <source>
        <dbReference type="PROSITE-ProRule" id="PRU00277"/>
    </source>
</evidence>
<dbReference type="InterPro" id="IPR046357">
    <property type="entry name" value="PPIase_dom_sf"/>
</dbReference>
<dbReference type="EC" id="5.2.1.8" evidence="3 12"/>
<dbReference type="GO" id="GO:0051301">
    <property type="term" value="P:cell division"/>
    <property type="evidence" value="ECO:0007669"/>
    <property type="project" value="UniProtKB-KW"/>
</dbReference>
<evidence type="ECO:0000256" key="9">
    <source>
        <dbReference type="ARBA" id="ARBA00023306"/>
    </source>
</evidence>
<feature type="domain" description="PPIase FKBP-type" evidence="16">
    <location>
        <begin position="162"/>
        <end position="247"/>
    </location>
</feature>
<dbReference type="GO" id="GO:0015031">
    <property type="term" value="P:protein transport"/>
    <property type="evidence" value="ECO:0007669"/>
    <property type="project" value="UniProtKB-UniRule"/>
</dbReference>
<proteinExistence type="inferred from homology"/>
<dbReference type="Gene3D" id="3.30.70.1050">
    <property type="entry name" value="Trigger factor ribosome-binding domain"/>
    <property type="match status" value="1"/>
</dbReference>
<dbReference type="EMBL" id="MZGW01000002">
    <property type="protein sequence ID" value="OPJ56312.1"/>
    <property type="molecule type" value="Genomic_DNA"/>
</dbReference>
<evidence type="ECO:0000259" key="16">
    <source>
        <dbReference type="PROSITE" id="PS50059"/>
    </source>
</evidence>
<reference evidence="17 18" key="1">
    <citation type="submission" date="2017-03" db="EMBL/GenBank/DDBJ databases">
        <title>Genome sequence of Clostridium thermoalcaliphilum DSM 7309.</title>
        <authorList>
            <person name="Poehlein A."/>
            <person name="Daniel R."/>
        </authorList>
    </citation>
    <scope>NUCLEOTIDE SEQUENCE [LARGE SCALE GENOMIC DNA]</scope>
    <source>
        <strain evidence="17 18">DSM 7309</strain>
    </source>
</reference>
<dbReference type="InterPro" id="IPR001179">
    <property type="entry name" value="PPIase_FKBP_dom"/>
</dbReference>
<comment type="caution">
    <text evidence="17">The sequence shown here is derived from an EMBL/GenBank/DDBJ whole genome shotgun (WGS) entry which is preliminary data.</text>
</comment>
<organism evidence="17 18">
    <name type="scientific">Alkalithermobacter paradoxus</name>
    <dbReference type="NCBI Taxonomy" id="29349"/>
    <lineage>
        <taxon>Bacteria</taxon>
        <taxon>Bacillati</taxon>
        <taxon>Bacillota</taxon>
        <taxon>Clostridia</taxon>
        <taxon>Peptostreptococcales</taxon>
        <taxon>Tepidibacteraceae</taxon>
        <taxon>Alkalithermobacter</taxon>
    </lineage>
</organism>
<dbReference type="InterPro" id="IPR037041">
    <property type="entry name" value="Trigger_fac_C_sf"/>
</dbReference>
<dbReference type="Pfam" id="PF00254">
    <property type="entry name" value="FKBP_C"/>
    <property type="match status" value="1"/>
</dbReference>
<evidence type="ECO:0000313" key="17">
    <source>
        <dbReference type="EMBL" id="OPJ56312.1"/>
    </source>
</evidence>
<keyword evidence="18" id="KW-1185">Reference proteome</keyword>
<name>A0A1V4I8K2_9FIRM</name>
<evidence type="ECO:0000256" key="7">
    <source>
        <dbReference type="ARBA" id="ARBA00023186"/>
    </source>
</evidence>
<dbReference type="PANTHER" id="PTHR30560:SF3">
    <property type="entry name" value="TRIGGER FACTOR-LIKE PROTEIN TIG, CHLOROPLASTIC"/>
    <property type="match status" value="1"/>
</dbReference>
<dbReference type="PIRSF" id="PIRSF003095">
    <property type="entry name" value="Trigger_factor"/>
    <property type="match status" value="1"/>
</dbReference>
<keyword evidence="8 12" id="KW-0413">Isomerase</keyword>
<keyword evidence="5 12" id="KW-0132">Cell division</keyword>
<dbReference type="InterPro" id="IPR008881">
    <property type="entry name" value="Trigger_fac_ribosome-bd_bac"/>
</dbReference>
<accession>A0A1V4I8K2</accession>
<dbReference type="Proteomes" id="UP000190140">
    <property type="component" value="Unassembled WGS sequence"/>
</dbReference>
<sequence length="427" mass="48621">MSSQFIKKENNEVTLELTISADKFEAATEQAYNKLKGKFNIPGFRKGKAPRKIIESQYGKGVFFEDALDIAFPQEYKLALDEHNLEPVDRPSVDIKEANENGVTLEVIVTVRPEVKLGQYKGIEVEKIEYTVEEDSVNKKIEDMLEQNARFINVTDRAVQDKDMVSIDFKGFVDGEAFEGGTAENYNLVVGSGTFIPGFEEQLVGANIGDEVDVDVTFPEEYHAENLAGKKALFKVTIKEIKAKELPNLDDEFAKDVSEFDTLEELKADTKKKLEEESAKRAAAEFRDKVIDKVVESSVVDIPEAMINTQIDSMIRDFDYQLRYQGLDIEKYLEFTGTKIEDLKEQMKEEAQNRVKTGLVLEEITKVENIEVSEEELEKEIENMANMYKMELDKFKATLKDEDKEYLKENVAVRKAVDMIVENTKTA</sequence>
<dbReference type="AlphaFoldDB" id="A0A1V4I8K2"/>
<dbReference type="NCBIfam" id="TIGR00115">
    <property type="entry name" value="tig"/>
    <property type="match status" value="1"/>
</dbReference>
<keyword evidence="15" id="KW-0175">Coiled coil</keyword>
<dbReference type="STRING" id="29349.CLOTH_07160"/>
<dbReference type="SUPFAM" id="SSF102735">
    <property type="entry name" value="Trigger factor ribosome-binding domain"/>
    <property type="match status" value="1"/>
</dbReference>
<evidence type="ECO:0000256" key="10">
    <source>
        <dbReference type="ARBA" id="ARBA00024849"/>
    </source>
</evidence>
<evidence type="ECO:0000256" key="5">
    <source>
        <dbReference type="ARBA" id="ARBA00022618"/>
    </source>
</evidence>
<dbReference type="GO" id="GO:0051083">
    <property type="term" value="P:'de novo' cotranslational protein folding"/>
    <property type="evidence" value="ECO:0007669"/>
    <property type="project" value="TreeGrafter"/>
</dbReference>
<evidence type="ECO:0000256" key="14">
    <source>
        <dbReference type="RuleBase" id="RU003914"/>
    </source>
</evidence>
<dbReference type="Gene3D" id="1.10.3120.10">
    <property type="entry name" value="Trigger factor, C-terminal domain"/>
    <property type="match status" value="1"/>
</dbReference>
<gene>
    <name evidence="12 17" type="primary">tig</name>
    <name evidence="17" type="ORF">CLOTH_07160</name>
</gene>
<feature type="coiled-coil region" evidence="15">
    <location>
        <begin position="333"/>
        <end position="405"/>
    </location>
</feature>
<dbReference type="InterPro" id="IPR027304">
    <property type="entry name" value="Trigger_fact/SurA_dom_sf"/>
</dbReference>
<keyword evidence="9 12" id="KW-0131">Cell cycle</keyword>
<dbReference type="InterPro" id="IPR036611">
    <property type="entry name" value="Trigger_fac_ribosome-bd_sf"/>
</dbReference>
<evidence type="ECO:0000313" key="18">
    <source>
        <dbReference type="Proteomes" id="UP000190140"/>
    </source>
</evidence>
<comment type="catalytic activity">
    <reaction evidence="1 12 13">
        <text>[protein]-peptidylproline (omega=180) = [protein]-peptidylproline (omega=0)</text>
        <dbReference type="Rhea" id="RHEA:16237"/>
        <dbReference type="Rhea" id="RHEA-COMP:10747"/>
        <dbReference type="Rhea" id="RHEA-COMP:10748"/>
        <dbReference type="ChEBI" id="CHEBI:83833"/>
        <dbReference type="ChEBI" id="CHEBI:83834"/>
        <dbReference type="EC" id="5.2.1.8"/>
    </reaction>
</comment>
<dbReference type="Pfam" id="PF05698">
    <property type="entry name" value="Trigger_C"/>
    <property type="match status" value="1"/>
</dbReference>
<dbReference type="RefSeq" id="WP_079411302.1">
    <property type="nucleotide sequence ID" value="NZ_MZGW01000002.1"/>
</dbReference>
<evidence type="ECO:0000256" key="6">
    <source>
        <dbReference type="ARBA" id="ARBA00023110"/>
    </source>
</evidence>
<dbReference type="GO" id="GO:0043335">
    <property type="term" value="P:protein unfolding"/>
    <property type="evidence" value="ECO:0007669"/>
    <property type="project" value="TreeGrafter"/>
</dbReference>
<dbReference type="GO" id="GO:0003755">
    <property type="term" value="F:peptidyl-prolyl cis-trans isomerase activity"/>
    <property type="evidence" value="ECO:0007669"/>
    <property type="project" value="UniProtKB-UniRule"/>
</dbReference>
<keyword evidence="7 12" id="KW-0143">Chaperone</keyword>
<evidence type="ECO:0000256" key="11">
    <source>
        <dbReference type="ARBA" id="ARBA00029986"/>
    </source>
</evidence>
<dbReference type="FunFam" id="3.10.50.40:FF:000001">
    <property type="entry name" value="Trigger factor"/>
    <property type="match status" value="1"/>
</dbReference>
<comment type="similarity">
    <text evidence="2 12 14">Belongs to the FKBP-type PPIase family. Tig subfamily.</text>
</comment>
<dbReference type="Pfam" id="PF05697">
    <property type="entry name" value="Trigger_N"/>
    <property type="match status" value="1"/>
</dbReference>
<dbReference type="GO" id="GO:0043022">
    <property type="term" value="F:ribosome binding"/>
    <property type="evidence" value="ECO:0007669"/>
    <property type="project" value="TreeGrafter"/>
</dbReference>